<dbReference type="GO" id="GO:0016787">
    <property type="term" value="F:hydrolase activity"/>
    <property type="evidence" value="ECO:0007669"/>
    <property type="project" value="InterPro"/>
</dbReference>
<dbReference type="AlphaFoldDB" id="A0A9D1Y9Q1"/>
<feature type="domain" description="Calcineurin-like phosphoesterase" evidence="1">
    <location>
        <begin position="1"/>
        <end position="167"/>
    </location>
</feature>
<evidence type="ECO:0000313" key="2">
    <source>
        <dbReference type="EMBL" id="HIY22075.1"/>
    </source>
</evidence>
<dbReference type="SUPFAM" id="SSF56300">
    <property type="entry name" value="Metallo-dependent phosphatases"/>
    <property type="match status" value="1"/>
</dbReference>
<evidence type="ECO:0000313" key="3">
    <source>
        <dbReference type="Proteomes" id="UP000823868"/>
    </source>
</evidence>
<dbReference type="InterPro" id="IPR004843">
    <property type="entry name" value="Calcineurin-like_PHP"/>
</dbReference>
<dbReference type="PANTHER" id="PTHR12905">
    <property type="entry name" value="METALLOPHOSPHOESTERASE"/>
    <property type="match status" value="1"/>
</dbReference>
<evidence type="ECO:0000259" key="1">
    <source>
        <dbReference type="Pfam" id="PF00149"/>
    </source>
</evidence>
<dbReference type="Pfam" id="PF00149">
    <property type="entry name" value="Metallophos"/>
    <property type="match status" value="1"/>
</dbReference>
<dbReference type="InterPro" id="IPR051693">
    <property type="entry name" value="UPF0046_metallophosphoest"/>
</dbReference>
<reference evidence="2" key="1">
    <citation type="journal article" date="2021" name="PeerJ">
        <title>Extensive microbial diversity within the chicken gut microbiome revealed by metagenomics and culture.</title>
        <authorList>
            <person name="Gilroy R."/>
            <person name="Ravi A."/>
            <person name="Getino M."/>
            <person name="Pursley I."/>
            <person name="Horton D.L."/>
            <person name="Alikhan N.F."/>
            <person name="Baker D."/>
            <person name="Gharbi K."/>
            <person name="Hall N."/>
            <person name="Watson M."/>
            <person name="Adriaenssens E.M."/>
            <person name="Foster-Nyarko E."/>
            <person name="Jarju S."/>
            <person name="Secka A."/>
            <person name="Antonio M."/>
            <person name="Oren A."/>
            <person name="Chaudhuri R.R."/>
            <person name="La Ragione R."/>
            <person name="Hildebrand F."/>
            <person name="Pallen M.J."/>
        </authorList>
    </citation>
    <scope>NUCLEOTIDE SEQUENCE</scope>
    <source>
        <strain evidence="2">ChiBcec16_6824</strain>
    </source>
</reference>
<accession>A0A9D1Y9Q1</accession>
<proteinExistence type="predicted"/>
<protein>
    <submittedName>
        <fullName evidence="2">Metallophosphoesterase family protein</fullName>
    </submittedName>
</protein>
<name>A0A9D1Y9Q1_9FIRM</name>
<reference evidence="2" key="2">
    <citation type="submission" date="2021-04" db="EMBL/GenBank/DDBJ databases">
        <authorList>
            <person name="Gilroy R."/>
        </authorList>
    </citation>
    <scope>NUCLEOTIDE SEQUENCE</scope>
    <source>
        <strain evidence="2">ChiBcec16_6824</strain>
    </source>
</reference>
<dbReference type="PANTHER" id="PTHR12905:SF0">
    <property type="entry name" value="CALCINEURIN-LIKE PHOSPHOESTERASE DOMAIN-CONTAINING PROTEIN"/>
    <property type="match status" value="1"/>
</dbReference>
<comment type="caution">
    <text evidence="2">The sequence shown here is derived from an EMBL/GenBank/DDBJ whole genome shotgun (WGS) entry which is preliminary data.</text>
</comment>
<dbReference type="InterPro" id="IPR029052">
    <property type="entry name" value="Metallo-depent_PP-like"/>
</dbReference>
<organism evidence="2 3">
    <name type="scientific">Candidatus Flavonifractor merdigallinarum</name>
    <dbReference type="NCBI Taxonomy" id="2838589"/>
    <lineage>
        <taxon>Bacteria</taxon>
        <taxon>Bacillati</taxon>
        <taxon>Bacillota</taxon>
        <taxon>Clostridia</taxon>
        <taxon>Eubacteriales</taxon>
        <taxon>Oscillospiraceae</taxon>
        <taxon>Flavonifractor</taxon>
    </lineage>
</organism>
<dbReference type="EMBL" id="DXDX01000171">
    <property type="protein sequence ID" value="HIY22075.1"/>
    <property type="molecule type" value="Genomic_DNA"/>
</dbReference>
<dbReference type="Gene3D" id="3.60.21.10">
    <property type="match status" value="1"/>
</dbReference>
<gene>
    <name evidence="2" type="ORF">H9841_09270</name>
</gene>
<sequence length="196" mass="22486">MKILAISDHESPYLWDHFTPDKVADIDLILSCGDLDPEYLSFLVTLSHAPVLYVHGNHDGRYERKPPLGCTCIEDQVYNFQGVRILGLGGSMRYHNGPYQYTQAQMNLRVLKLYTGLRLMRGFDILVTHAPPHGVCDTQDRAHEGFLVFNRLVERFHPAVAVHGHVHLNYSHRLQRESSLDGTRVINAYDHYTFEI</sequence>
<dbReference type="Proteomes" id="UP000823868">
    <property type="component" value="Unassembled WGS sequence"/>
</dbReference>